<dbReference type="EMBL" id="WJQU01000003">
    <property type="protein sequence ID" value="KAJ6639248.1"/>
    <property type="molecule type" value="Genomic_DNA"/>
</dbReference>
<keyword evidence="2" id="KW-0472">Membrane</keyword>
<feature type="compositionally biased region" description="Basic and acidic residues" evidence="1">
    <location>
        <begin position="1"/>
        <end position="11"/>
    </location>
</feature>
<keyword evidence="4" id="KW-1185">Reference proteome</keyword>
<dbReference type="Pfam" id="PF03133">
    <property type="entry name" value="TTL"/>
    <property type="match status" value="1"/>
</dbReference>
<name>A0A9Q0MWJ4_9DIPT</name>
<proteinExistence type="predicted"/>
<dbReference type="PANTHER" id="PTHR47113:SF1">
    <property type="entry name" value="LD09343P"/>
    <property type="match status" value="1"/>
</dbReference>
<dbReference type="SUPFAM" id="SSF56059">
    <property type="entry name" value="Glutathione synthetase ATP-binding domain-like"/>
    <property type="match status" value="1"/>
</dbReference>
<reference evidence="3" key="1">
    <citation type="submission" date="2022-07" db="EMBL/GenBank/DDBJ databases">
        <authorList>
            <person name="Trinca V."/>
            <person name="Uliana J.V.C."/>
            <person name="Torres T.T."/>
            <person name="Ward R.J."/>
            <person name="Monesi N."/>
        </authorList>
    </citation>
    <scope>NUCLEOTIDE SEQUENCE</scope>
    <source>
        <strain evidence="3">HSMRA1968</strain>
        <tissue evidence="3">Whole embryos</tissue>
    </source>
</reference>
<dbReference type="InterPro" id="IPR053317">
    <property type="entry name" value="Tubulin_polyglutamylase"/>
</dbReference>
<dbReference type="AlphaFoldDB" id="A0A9Q0MWJ4"/>
<organism evidence="3 4">
    <name type="scientific">Pseudolycoriella hygida</name>
    <dbReference type="NCBI Taxonomy" id="35572"/>
    <lineage>
        <taxon>Eukaryota</taxon>
        <taxon>Metazoa</taxon>
        <taxon>Ecdysozoa</taxon>
        <taxon>Arthropoda</taxon>
        <taxon>Hexapoda</taxon>
        <taxon>Insecta</taxon>
        <taxon>Pterygota</taxon>
        <taxon>Neoptera</taxon>
        <taxon>Endopterygota</taxon>
        <taxon>Diptera</taxon>
        <taxon>Nematocera</taxon>
        <taxon>Sciaroidea</taxon>
        <taxon>Sciaridae</taxon>
        <taxon>Pseudolycoriella</taxon>
    </lineage>
</organism>
<dbReference type="Gene3D" id="3.30.470.20">
    <property type="entry name" value="ATP-grasp fold, B domain"/>
    <property type="match status" value="1"/>
</dbReference>
<dbReference type="PANTHER" id="PTHR47113">
    <property type="entry name" value="LD09343P"/>
    <property type="match status" value="1"/>
</dbReference>
<sequence length="442" mass="51127">MSDNKKQRNDESGSSSSSPIQNTPSSFLDLRTTHGQVLFLVITVAISSLVQFIPREFVTNTLTVFTSKSTNVCVNQTQKTKPIYWTYGKGANDNHLRHVHLVLERLGFDLGTNETDWDLLWAHDYPFRVFYPKLHQLKPHQKVNHFPGCGYLTNKVDLATSNLKYIPRAFKLPKDKDDFLYYSNKFPNKLFVQKNNQHRDIYVRNITEIDFENNDTFIQEYVDNPLLVDGHKFDIGVYVIITSIDPLRVYVYKGDMLFRYCPIKYYPFDAKILDKYVVGDDYLPTWEVPSLAQYYTSLGFGMKDSFDAYMKTKGKSTEAIWIQVEDAIRTAILAKEKLIADILKKFKSKNNFFEMMRFDLVIDDTLKVHLLEANMSPNLSSAHFLQNTLLYEQVIYNLLNLVGVGSSLHRESLRKSMLQGNGFKCPKVEIVDVGKKFSMKIN</sequence>
<dbReference type="OrthoDB" id="202825at2759"/>
<evidence type="ECO:0000256" key="2">
    <source>
        <dbReference type="SAM" id="Phobius"/>
    </source>
</evidence>
<evidence type="ECO:0000256" key="1">
    <source>
        <dbReference type="SAM" id="MobiDB-lite"/>
    </source>
</evidence>
<feature type="region of interest" description="Disordered" evidence="1">
    <location>
        <begin position="1"/>
        <end position="23"/>
    </location>
</feature>
<dbReference type="InterPro" id="IPR004344">
    <property type="entry name" value="TTL/TTLL_fam"/>
</dbReference>
<feature type="transmembrane region" description="Helical" evidence="2">
    <location>
        <begin position="37"/>
        <end position="54"/>
    </location>
</feature>
<evidence type="ECO:0000313" key="4">
    <source>
        <dbReference type="Proteomes" id="UP001151699"/>
    </source>
</evidence>
<protein>
    <submittedName>
        <fullName evidence="3">Tubulin polyglutamylase ttll-15</fullName>
    </submittedName>
</protein>
<keyword evidence="2" id="KW-0812">Transmembrane</keyword>
<dbReference type="PROSITE" id="PS51221">
    <property type="entry name" value="TTL"/>
    <property type="match status" value="1"/>
</dbReference>
<dbReference type="Proteomes" id="UP001151699">
    <property type="component" value="Chromosome X"/>
</dbReference>
<gene>
    <name evidence="3" type="primary">ttll-15</name>
    <name evidence="3" type="ORF">Bhyg_11990</name>
</gene>
<accession>A0A9Q0MWJ4</accession>
<comment type="caution">
    <text evidence="3">The sequence shown here is derived from an EMBL/GenBank/DDBJ whole genome shotgun (WGS) entry which is preliminary data.</text>
</comment>
<feature type="compositionally biased region" description="Low complexity" evidence="1">
    <location>
        <begin position="12"/>
        <end position="23"/>
    </location>
</feature>
<keyword evidence="2" id="KW-1133">Transmembrane helix</keyword>
<evidence type="ECO:0000313" key="3">
    <source>
        <dbReference type="EMBL" id="KAJ6639248.1"/>
    </source>
</evidence>